<feature type="domain" description="DUF3638" evidence="7">
    <location>
        <begin position="469"/>
        <end position="519"/>
    </location>
</feature>
<dbReference type="EC" id="3.4.19.12" evidence="2"/>
<dbReference type="GO" id="GO:0006508">
    <property type="term" value="P:proteolysis"/>
    <property type="evidence" value="ECO:0007669"/>
    <property type="project" value="UniProtKB-KW"/>
</dbReference>
<proteinExistence type="predicted"/>
<keyword evidence="6" id="KW-0788">Thiol protease</keyword>
<keyword evidence="4" id="KW-0833">Ubl conjugation pathway</keyword>
<dbReference type="EMBL" id="PDNA01000016">
    <property type="protein sequence ID" value="PGH26547.1"/>
    <property type="molecule type" value="Genomic_DNA"/>
</dbReference>
<dbReference type="InterPro" id="IPR022099">
    <property type="entry name" value="DUF3638"/>
</dbReference>
<gene>
    <name evidence="8" type="ORF">AJ80_01861</name>
</gene>
<dbReference type="Proteomes" id="UP000224634">
    <property type="component" value="Unassembled WGS sequence"/>
</dbReference>
<accession>A0A2B7Z140</accession>
<sequence>MDDDIRESDLHLAERASIRESAYCIHGFGAESHTLAGDTLYKARDRYDPGRAGEYRSYSMASLVGKWTVGLTCSSNLLHHVETWRAPIDGLNGKSDATCLSGYSIEWTEPPSQLFPRIFCYIRELLSQAKKKKDKYRIMFLSTLVFSKKVNPEFVHTLLAFATVPGLRSLRQPSHYSFLLSDGYEPTYDKLVKLIKQQAHEFVGTISLHDEEDEEDEDEEKCFEEAVAEQTRQLVQYYLGQWPKYGVAAPPDQDSYKHINVQAVTDTVQPLFKSWYKNLEFRQFIEKAQEIIDTLGTSAKKPSKYSFSPPQDDYQRGCEFVTFEDLFRNGRLPISTVKTESCAALIGQSDEQNLEHPKLRLLLQQLVSTPGEYEKGQRKYLTTSQRLPASMKRYKARRIAIRNKFAPRLSPATILRHLSAPKFGELPVSWKWALVRYGLAICALQRALRIQECIDTGAELLHELMNNGHEGWDPIDHPDWLLLEIENNILIRPVQARITLEMISPSSGKNSVMQLNMGEESPQALYQWLPRPWQTKENPKLDQVQRNQGLYNECMATGGILLVQPEHLLSLELMGLDNLLAEEAHLGHAIISTQRWLDNNSRDILDESDEILSANFELVYTMGTQRALEFNPDRWIIIQDILGYVNRFASEVVEQFPRGLELRPVCSGSDQLRIRVLNSTAGRRLLDMVANEVCERGLPSLPVWNLPKVARDNLRAFLTGTTLTNADLESLKALVFATDHMRNSLLLLKGFPAPRAEFSHPGAAIVLTCLTYYYEGLADEQLYTLFENLALSDHAEEEYQIWIRSAPSLPAKFRHLSSVNIKDQDQCPRELFPPFRFVKGVIDFYLSHIVFPTEMREFPHKLSSSGWNIAREKAHPTTGFSGTNDSRYILLLSIQQRDLDEQRGTNAQQLLSVLGAKNTFHRVASTVKNDLLDAECLLQIVVNADPPIQVILDVGAQVLEMRNEQIAERWLSIVETTVAQVVVYFNEDNELSIVTRDRYKEPLMVSPFSQHMDKCLVYLDDAHTRGTDLALPLNYRAAVTLGPNLTKDRLVQACMRMRKLGKGQSLMFCAPRDVERKMLDCSGKNHNEVIEDSDILKWSISETWKHTRKSAPLRATQGLRYQKHAIAWSDALKAGSNKFPVSIAKSMLEDEAKTIVMRYDSGNMMLEEQVLLRDIEDSSLAPRSEQVEDIKAKCKHFAISSFSNAAFLEEQERELSPETERERQIEYAPALQPAIHSLDCDVEQFLVHGNFKRRSKAFLPAFATLKKTLADSNFKAAAWPKDLLVTKDFTKTVEAPESQLLDAYLRPVKWIASTRHHGELIMVVLSPFEANYARDETGAQLHVYAPRISV</sequence>
<evidence type="ECO:0000256" key="3">
    <source>
        <dbReference type="ARBA" id="ARBA00022670"/>
    </source>
</evidence>
<keyword evidence="3" id="KW-0645">Protease</keyword>
<dbReference type="STRING" id="1447883.A0A2B7Z140"/>
<keyword evidence="9" id="KW-1185">Reference proteome</keyword>
<protein>
    <recommendedName>
        <fullName evidence="2">ubiquitinyl hydrolase 1</fullName>
        <ecNumber evidence="2">3.4.19.12</ecNumber>
    </recommendedName>
</protein>
<dbReference type="PANTHER" id="PTHR13367">
    <property type="entry name" value="UBIQUITIN THIOESTERASE"/>
    <property type="match status" value="1"/>
</dbReference>
<evidence type="ECO:0000256" key="1">
    <source>
        <dbReference type="ARBA" id="ARBA00000707"/>
    </source>
</evidence>
<evidence type="ECO:0000256" key="6">
    <source>
        <dbReference type="ARBA" id="ARBA00022807"/>
    </source>
</evidence>
<keyword evidence="5" id="KW-0378">Hydrolase</keyword>
<evidence type="ECO:0000256" key="4">
    <source>
        <dbReference type="ARBA" id="ARBA00022786"/>
    </source>
</evidence>
<comment type="catalytic activity">
    <reaction evidence="1">
        <text>Thiol-dependent hydrolysis of ester, thioester, amide, peptide and isopeptide bonds formed by the C-terminal Gly of ubiquitin (a 76-residue protein attached to proteins as an intracellular targeting signal).</text>
        <dbReference type="EC" id="3.4.19.12"/>
    </reaction>
</comment>
<evidence type="ECO:0000256" key="2">
    <source>
        <dbReference type="ARBA" id="ARBA00012759"/>
    </source>
</evidence>
<dbReference type="Pfam" id="PF12340">
    <property type="entry name" value="DUF3638"/>
    <property type="match status" value="2"/>
</dbReference>
<evidence type="ECO:0000313" key="9">
    <source>
        <dbReference type="Proteomes" id="UP000224634"/>
    </source>
</evidence>
<organism evidence="8 9">
    <name type="scientific">Polytolypa hystricis (strain UAMH7299)</name>
    <dbReference type="NCBI Taxonomy" id="1447883"/>
    <lineage>
        <taxon>Eukaryota</taxon>
        <taxon>Fungi</taxon>
        <taxon>Dikarya</taxon>
        <taxon>Ascomycota</taxon>
        <taxon>Pezizomycotina</taxon>
        <taxon>Eurotiomycetes</taxon>
        <taxon>Eurotiomycetidae</taxon>
        <taxon>Onygenales</taxon>
        <taxon>Onygenales incertae sedis</taxon>
        <taxon>Polytolypa</taxon>
    </lineage>
</organism>
<evidence type="ECO:0000259" key="7">
    <source>
        <dbReference type="Pfam" id="PF12340"/>
    </source>
</evidence>
<feature type="domain" description="DUF3638" evidence="7">
    <location>
        <begin position="540"/>
        <end position="652"/>
    </location>
</feature>
<comment type="caution">
    <text evidence="8">The sequence shown here is derived from an EMBL/GenBank/DDBJ whole genome shotgun (WGS) entry which is preliminary data.</text>
</comment>
<dbReference type="InterPro" id="IPR051346">
    <property type="entry name" value="OTU_Deubiquitinase"/>
</dbReference>
<evidence type="ECO:0000256" key="5">
    <source>
        <dbReference type="ARBA" id="ARBA00022801"/>
    </source>
</evidence>
<dbReference type="GO" id="GO:0004843">
    <property type="term" value="F:cysteine-type deubiquitinase activity"/>
    <property type="evidence" value="ECO:0007669"/>
    <property type="project" value="UniProtKB-EC"/>
</dbReference>
<dbReference type="OrthoDB" id="3182339at2759"/>
<dbReference type="PANTHER" id="PTHR13367:SF34">
    <property type="match status" value="1"/>
</dbReference>
<name>A0A2B7Z140_POLH7</name>
<reference evidence="8 9" key="1">
    <citation type="submission" date="2017-10" db="EMBL/GenBank/DDBJ databases">
        <title>Comparative genomics in systemic dimorphic fungi from Ajellomycetaceae.</title>
        <authorList>
            <person name="Munoz J.F."/>
            <person name="Mcewen J.G."/>
            <person name="Clay O.K."/>
            <person name="Cuomo C.A."/>
        </authorList>
    </citation>
    <scope>NUCLEOTIDE SEQUENCE [LARGE SCALE GENOMIC DNA]</scope>
    <source>
        <strain evidence="8 9">UAMH7299</strain>
    </source>
</reference>
<evidence type="ECO:0000313" key="8">
    <source>
        <dbReference type="EMBL" id="PGH26547.1"/>
    </source>
</evidence>